<protein>
    <submittedName>
        <fullName evidence="1">Uncharacterized protein</fullName>
    </submittedName>
</protein>
<name>A0ACC2B3R7_DIPCM</name>
<organism evidence="1 2">
    <name type="scientific">Diphasiastrum complanatum</name>
    <name type="common">Issler's clubmoss</name>
    <name type="synonym">Lycopodium complanatum</name>
    <dbReference type="NCBI Taxonomy" id="34168"/>
    <lineage>
        <taxon>Eukaryota</taxon>
        <taxon>Viridiplantae</taxon>
        <taxon>Streptophyta</taxon>
        <taxon>Embryophyta</taxon>
        <taxon>Tracheophyta</taxon>
        <taxon>Lycopodiopsida</taxon>
        <taxon>Lycopodiales</taxon>
        <taxon>Lycopodiaceae</taxon>
        <taxon>Lycopodioideae</taxon>
        <taxon>Diphasiastrum</taxon>
    </lineage>
</organism>
<comment type="caution">
    <text evidence="1">The sequence shown here is derived from an EMBL/GenBank/DDBJ whole genome shotgun (WGS) entry which is preliminary data.</text>
</comment>
<accession>A0ACC2B3R7</accession>
<reference evidence="2" key="1">
    <citation type="journal article" date="2024" name="Proc. Natl. Acad. Sci. U.S.A.">
        <title>Extraordinary preservation of gene collinearity over three hundred million years revealed in homosporous lycophytes.</title>
        <authorList>
            <person name="Li C."/>
            <person name="Wickell D."/>
            <person name="Kuo L.Y."/>
            <person name="Chen X."/>
            <person name="Nie B."/>
            <person name="Liao X."/>
            <person name="Peng D."/>
            <person name="Ji J."/>
            <person name="Jenkins J."/>
            <person name="Williams M."/>
            <person name="Shu S."/>
            <person name="Plott C."/>
            <person name="Barry K."/>
            <person name="Rajasekar S."/>
            <person name="Grimwood J."/>
            <person name="Han X."/>
            <person name="Sun S."/>
            <person name="Hou Z."/>
            <person name="He W."/>
            <person name="Dai G."/>
            <person name="Sun C."/>
            <person name="Schmutz J."/>
            <person name="Leebens-Mack J.H."/>
            <person name="Li F.W."/>
            <person name="Wang L."/>
        </authorList>
    </citation>
    <scope>NUCLEOTIDE SEQUENCE [LARGE SCALE GENOMIC DNA]</scope>
    <source>
        <strain evidence="2">cv. PW_Plant_1</strain>
    </source>
</reference>
<keyword evidence="2" id="KW-1185">Reference proteome</keyword>
<evidence type="ECO:0000313" key="1">
    <source>
        <dbReference type="EMBL" id="KAJ7524072.1"/>
    </source>
</evidence>
<dbReference type="Proteomes" id="UP001162992">
    <property type="component" value="Chromosome 18"/>
</dbReference>
<evidence type="ECO:0000313" key="2">
    <source>
        <dbReference type="Proteomes" id="UP001162992"/>
    </source>
</evidence>
<proteinExistence type="predicted"/>
<sequence>MDQIPLLEKENGEYARDEEENENTIMSYFQGLMGKKEIVDEQKEKAIMKTLEVVPRVVSQEDMARLEEPLSLQEIQQAIKEQKRGEAPGVDGVGAEFYLLFQEKIASLFLQVWEESLQKGSLPRMLNQGITKLIHKKGSKKVLKNWRPITMLTTGYKILATTIVNKMKSRLPGWVERSKKVSSQEDTYKRLSIAFGRE</sequence>
<gene>
    <name evidence="1" type="ORF">O6H91_18G076300</name>
</gene>
<dbReference type="EMBL" id="CM055109">
    <property type="protein sequence ID" value="KAJ7524072.1"/>
    <property type="molecule type" value="Genomic_DNA"/>
</dbReference>